<protein>
    <submittedName>
        <fullName evidence="2">WRKY transcription factor 53 isoform X1</fullName>
    </submittedName>
</protein>
<sequence length="357" mass="40688">MDYGFNLDYNSLINELTQGMEHTKKLKAYFNSVTSTSEATPQLLLQKILSSYEQSLLLLKWSGSAVQSPQPLPPTSDDMNKRCFNDQSELIDISKRSKKSQPTRTGQVRFITKGGSEGSLDDGYNWRKYGQRCILGAKFPRSYYRCKYWILQGCLANKQVQRSDDNPSAFEITYKGFHTCHQVTNSALRPTSVEKQVYHPTKQSNEVLMNLRVNTNNLDDNRTSRAFTIFGLSEKSKFSDSHDDNLIGGYSPSFVSPTTTESTYFPVSCQMTGFGIVHNLQHSESYLSDIGIVQNLHHSDSDRTDIFSTNTSTTSSSTRGIDVKWAEFRQVMKRSLIRPRLLWMRQNELRCAKQLVL</sequence>
<name>A0AC58SSU5_TOBAC</name>
<organism evidence="1 2">
    <name type="scientific">Nicotiana tabacum</name>
    <name type="common">Common tobacco</name>
    <dbReference type="NCBI Taxonomy" id="4097"/>
    <lineage>
        <taxon>Eukaryota</taxon>
        <taxon>Viridiplantae</taxon>
        <taxon>Streptophyta</taxon>
        <taxon>Embryophyta</taxon>
        <taxon>Tracheophyta</taxon>
        <taxon>Spermatophyta</taxon>
        <taxon>Magnoliopsida</taxon>
        <taxon>eudicotyledons</taxon>
        <taxon>Gunneridae</taxon>
        <taxon>Pentapetalae</taxon>
        <taxon>asterids</taxon>
        <taxon>lamiids</taxon>
        <taxon>Solanales</taxon>
        <taxon>Solanaceae</taxon>
        <taxon>Nicotianoideae</taxon>
        <taxon>Nicotianeae</taxon>
        <taxon>Nicotiana</taxon>
    </lineage>
</organism>
<reference evidence="1" key="1">
    <citation type="journal article" date="2014" name="Nat. Commun.">
        <title>The tobacco genome sequence and its comparison with those of tomato and potato.</title>
        <authorList>
            <person name="Sierro N."/>
            <person name="Battey J.N."/>
            <person name="Ouadi S."/>
            <person name="Bakaher N."/>
            <person name="Bovet L."/>
            <person name="Willig A."/>
            <person name="Goepfert S."/>
            <person name="Peitsch M.C."/>
            <person name="Ivanov N.V."/>
        </authorList>
    </citation>
    <scope>NUCLEOTIDE SEQUENCE [LARGE SCALE GENOMIC DNA]</scope>
</reference>
<reference evidence="2" key="2">
    <citation type="submission" date="2025-08" db="UniProtKB">
        <authorList>
            <consortium name="RefSeq"/>
        </authorList>
    </citation>
    <scope>IDENTIFICATION</scope>
    <source>
        <tissue evidence="2">Leaf</tissue>
    </source>
</reference>
<gene>
    <name evidence="2" type="primary">LOC107778154</name>
</gene>
<evidence type="ECO:0000313" key="1">
    <source>
        <dbReference type="Proteomes" id="UP000790787"/>
    </source>
</evidence>
<keyword evidence="1" id="KW-1185">Reference proteome</keyword>
<proteinExistence type="predicted"/>
<evidence type="ECO:0000313" key="2">
    <source>
        <dbReference type="RefSeq" id="XP_075088018.1"/>
    </source>
</evidence>
<dbReference type="RefSeq" id="XP_075088018.1">
    <property type="nucleotide sequence ID" value="XM_075231917.1"/>
</dbReference>
<accession>A0AC58SSU5</accession>
<dbReference type="Proteomes" id="UP000790787">
    <property type="component" value="Chromosome 15"/>
</dbReference>